<accession>A0A367IXE4</accession>
<protein>
    <recommendedName>
        <fullName evidence="4">ADP-ribosylglycohydrolase</fullName>
    </recommendedName>
</protein>
<comment type="cofactor">
    <cofactor evidence="1">
        <name>Mg(2+)</name>
        <dbReference type="ChEBI" id="CHEBI:18420"/>
    </cofactor>
    <text evidence="1">Binds 2 magnesium ions per subunit.</text>
</comment>
<keyword evidence="3" id="KW-1185">Reference proteome</keyword>
<gene>
    <name evidence="2" type="ORF">CU098_004884</name>
</gene>
<evidence type="ECO:0000256" key="1">
    <source>
        <dbReference type="PIRSR" id="PIRSR605502-1"/>
    </source>
</evidence>
<dbReference type="PANTHER" id="PTHR16222:SF28">
    <property type="entry name" value="ADP-RIBOSYLGLYCOHYDROLASE"/>
    <property type="match status" value="1"/>
</dbReference>
<dbReference type="InterPro" id="IPR036705">
    <property type="entry name" value="Ribosyl_crysJ1_sf"/>
</dbReference>
<dbReference type="GO" id="GO:0046872">
    <property type="term" value="F:metal ion binding"/>
    <property type="evidence" value="ECO:0007669"/>
    <property type="project" value="UniProtKB-KW"/>
</dbReference>
<feature type="binding site" evidence="1">
    <location>
        <position position="356"/>
    </location>
    <ligand>
        <name>Mg(2+)</name>
        <dbReference type="ChEBI" id="CHEBI:18420"/>
        <label>1</label>
    </ligand>
</feature>
<evidence type="ECO:0000313" key="3">
    <source>
        <dbReference type="Proteomes" id="UP000253551"/>
    </source>
</evidence>
<sequence>MRIPSGCSKLETTVIVDKVKGMIFGALLGDSLGLATEGLSRSEIKQIYGNGPIRFGMDEDGVPFYRDEYRSRFEENDFGDDAEQVLLVMESIFENSGHFLPKDFANRLYAYGTQGIKGLHKPPTGMNATNEAVLANPVYKTSPQQAAVEIWKTENNLRGANGSLVRAPLLGAIKFWDGTTVIENTAECCRITHPDPRCLISCAIMSTLIARLLRGQDLEIEVNQSPRPSYQDTSSSESRYFIDTLPVDERLDALVQNVIETNKSMLIAPQTDPLFISPETDMVQMQKYYRQLLECCVLPRSISELGLDDTLSSRDSFRCLSAALYCLTRQVPPHSETEHFKKMLMDVVMQGGEADTNATAAGAMLGARFGYSQLPTEWVVGMKRWEWLEDKVDEFCSLL</sequence>
<evidence type="ECO:0008006" key="4">
    <source>
        <dbReference type="Google" id="ProtNLM"/>
    </source>
</evidence>
<feature type="binding site" evidence="1">
    <location>
        <position position="355"/>
    </location>
    <ligand>
        <name>Mg(2+)</name>
        <dbReference type="ChEBI" id="CHEBI:18420"/>
        <label>1</label>
    </ligand>
</feature>
<evidence type="ECO:0000313" key="2">
    <source>
        <dbReference type="EMBL" id="RCH82342.1"/>
    </source>
</evidence>
<keyword evidence="1" id="KW-0460">Magnesium</keyword>
<keyword evidence="1" id="KW-0479">Metal-binding</keyword>
<proteinExistence type="predicted"/>
<dbReference type="SUPFAM" id="SSF101478">
    <property type="entry name" value="ADP-ribosylglycohydrolase"/>
    <property type="match status" value="1"/>
</dbReference>
<dbReference type="EMBL" id="PJQM01005136">
    <property type="protein sequence ID" value="RCH82342.1"/>
    <property type="molecule type" value="Genomic_DNA"/>
</dbReference>
<name>A0A367IXE4_RHIST</name>
<organism evidence="2 3">
    <name type="scientific">Rhizopus stolonifer</name>
    <name type="common">Rhizopus nigricans</name>
    <dbReference type="NCBI Taxonomy" id="4846"/>
    <lineage>
        <taxon>Eukaryota</taxon>
        <taxon>Fungi</taxon>
        <taxon>Fungi incertae sedis</taxon>
        <taxon>Mucoromycota</taxon>
        <taxon>Mucoromycotina</taxon>
        <taxon>Mucoromycetes</taxon>
        <taxon>Mucorales</taxon>
        <taxon>Mucorineae</taxon>
        <taxon>Rhizopodaceae</taxon>
        <taxon>Rhizopus</taxon>
    </lineage>
</organism>
<reference evidence="2 3" key="1">
    <citation type="journal article" date="2018" name="G3 (Bethesda)">
        <title>Phylogenetic and Phylogenomic Definition of Rhizopus Species.</title>
        <authorList>
            <person name="Gryganskyi A.P."/>
            <person name="Golan J."/>
            <person name="Dolatabadi S."/>
            <person name="Mondo S."/>
            <person name="Robb S."/>
            <person name="Idnurm A."/>
            <person name="Muszewska A."/>
            <person name="Steczkiewicz K."/>
            <person name="Masonjones S."/>
            <person name="Liao H.L."/>
            <person name="Gajdeczka M.T."/>
            <person name="Anike F."/>
            <person name="Vuek A."/>
            <person name="Anishchenko I.M."/>
            <person name="Voigt K."/>
            <person name="de Hoog G.S."/>
            <person name="Smith M.E."/>
            <person name="Heitman J."/>
            <person name="Vilgalys R."/>
            <person name="Stajich J.E."/>
        </authorList>
    </citation>
    <scope>NUCLEOTIDE SEQUENCE [LARGE SCALE GENOMIC DNA]</scope>
    <source>
        <strain evidence="2 3">LSU 92-RS-03</strain>
    </source>
</reference>
<comment type="caution">
    <text evidence="2">The sequence shown here is derived from an EMBL/GenBank/DDBJ whole genome shotgun (WGS) entry which is preliminary data.</text>
</comment>
<feature type="binding site" evidence="1">
    <location>
        <position position="80"/>
    </location>
    <ligand>
        <name>Mg(2+)</name>
        <dbReference type="ChEBI" id="CHEBI:18420"/>
        <label>1</label>
    </ligand>
</feature>
<dbReference type="InterPro" id="IPR005502">
    <property type="entry name" value="Ribosyl_crysJ1"/>
</dbReference>
<dbReference type="Proteomes" id="UP000253551">
    <property type="component" value="Unassembled WGS sequence"/>
</dbReference>
<dbReference type="InterPro" id="IPR050792">
    <property type="entry name" value="ADP-ribosylglycohydrolase"/>
</dbReference>
<dbReference type="Gene3D" id="1.10.4080.10">
    <property type="entry name" value="ADP-ribosylation/Crystallin J1"/>
    <property type="match status" value="1"/>
</dbReference>
<dbReference type="AlphaFoldDB" id="A0A367IXE4"/>
<dbReference type="OrthoDB" id="2021138at2759"/>
<dbReference type="Pfam" id="PF03747">
    <property type="entry name" value="ADP_ribosyl_GH"/>
    <property type="match status" value="1"/>
</dbReference>
<dbReference type="STRING" id="4846.A0A367IXE4"/>
<feature type="binding site" evidence="1">
    <location>
        <position position="81"/>
    </location>
    <ligand>
        <name>Mg(2+)</name>
        <dbReference type="ChEBI" id="CHEBI:18420"/>
        <label>1</label>
    </ligand>
</feature>
<dbReference type="PANTHER" id="PTHR16222">
    <property type="entry name" value="ADP-RIBOSYLGLYCOHYDROLASE"/>
    <property type="match status" value="1"/>
</dbReference>